<dbReference type="HAMAP" id="MF_00171">
    <property type="entry name" value="TruA"/>
    <property type="match status" value="1"/>
</dbReference>
<evidence type="ECO:0000256" key="3">
    <source>
        <dbReference type="ARBA" id="ARBA00023235"/>
    </source>
</evidence>
<comment type="similarity">
    <text evidence="1">Belongs to the tRNA pseudouridine synthase TruA family.</text>
</comment>
<dbReference type="NCBIfam" id="TIGR00071">
    <property type="entry name" value="hisT_truA"/>
    <property type="match status" value="1"/>
</dbReference>
<dbReference type="InterPro" id="IPR020103">
    <property type="entry name" value="PsdUridine_synth_cat_dom_sf"/>
</dbReference>
<keyword evidence="2" id="KW-0819">tRNA processing</keyword>
<dbReference type="Pfam" id="PF01416">
    <property type="entry name" value="PseudoU_synth_1"/>
    <property type="match status" value="2"/>
</dbReference>
<name>A0A3B1E9K1_9ZZZZ</name>
<dbReference type="PIRSF" id="PIRSF001430">
    <property type="entry name" value="tRNA_psdUrid_synth"/>
    <property type="match status" value="1"/>
</dbReference>
<dbReference type="AlphaFoldDB" id="A0A3B1E9K1"/>
<dbReference type="SUPFAM" id="SSF55120">
    <property type="entry name" value="Pseudouridine synthase"/>
    <property type="match status" value="1"/>
</dbReference>
<gene>
    <name evidence="5" type="ORF">MNB_ARC-1_1191</name>
</gene>
<dbReference type="CDD" id="cd02570">
    <property type="entry name" value="PseudoU_synth_EcTruA"/>
    <property type="match status" value="1"/>
</dbReference>
<evidence type="ECO:0000256" key="2">
    <source>
        <dbReference type="ARBA" id="ARBA00022694"/>
    </source>
</evidence>
<evidence type="ECO:0000313" key="5">
    <source>
        <dbReference type="EMBL" id="VAY88303.1"/>
    </source>
</evidence>
<feature type="domain" description="Pseudouridine synthase I TruA alpha/beta" evidence="4">
    <location>
        <begin position="7"/>
        <end position="103"/>
    </location>
</feature>
<organism evidence="5">
    <name type="scientific">hydrothermal vent metagenome</name>
    <dbReference type="NCBI Taxonomy" id="652676"/>
    <lineage>
        <taxon>unclassified sequences</taxon>
        <taxon>metagenomes</taxon>
        <taxon>ecological metagenomes</taxon>
    </lineage>
</organism>
<dbReference type="InterPro" id="IPR020097">
    <property type="entry name" value="PsdUridine_synth_TruA_a/b_dom"/>
</dbReference>
<proteinExistence type="inferred from homology"/>
<dbReference type="EC" id="4.2.1.70" evidence="5"/>
<evidence type="ECO:0000259" key="4">
    <source>
        <dbReference type="Pfam" id="PF01416"/>
    </source>
</evidence>
<dbReference type="GO" id="GO:0009982">
    <property type="term" value="F:pseudouridine synthase activity"/>
    <property type="evidence" value="ECO:0007669"/>
    <property type="project" value="InterPro"/>
</dbReference>
<dbReference type="InterPro" id="IPR001406">
    <property type="entry name" value="PsdUridine_synth_TruA"/>
</dbReference>
<sequence>MQNIKIIFAYDGSKFNGSAKQLSKNTVHDKFEEALEVIGISSNLILSGRTDKNVHATGQVASLVIPSFWKDLTRLQITLLKHLPHSIRIKRIQKVPSDFHARFSAKTRVYRYIISTQELTAFNHNYLSYYNNINECKIRQALKDFIGIHDFEYFSKKGSDPKSTIREINDIKFYKYKDFYIFVFKGNSYLRSQIRMMISFILKISQEKLTLDDLQNQLNKKNIVSWTLASPNGLYLSKVIY</sequence>
<dbReference type="PANTHER" id="PTHR11142">
    <property type="entry name" value="PSEUDOURIDYLATE SYNTHASE"/>
    <property type="match status" value="1"/>
</dbReference>
<dbReference type="PANTHER" id="PTHR11142:SF0">
    <property type="entry name" value="TRNA PSEUDOURIDINE SYNTHASE-LIKE 1"/>
    <property type="match status" value="1"/>
</dbReference>
<dbReference type="GO" id="GO:0031119">
    <property type="term" value="P:tRNA pseudouridine synthesis"/>
    <property type="evidence" value="ECO:0007669"/>
    <property type="project" value="TreeGrafter"/>
</dbReference>
<accession>A0A3B1E9K1</accession>
<evidence type="ECO:0000256" key="1">
    <source>
        <dbReference type="ARBA" id="ARBA00009375"/>
    </source>
</evidence>
<dbReference type="GO" id="GO:0003723">
    <property type="term" value="F:RNA binding"/>
    <property type="evidence" value="ECO:0007669"/>
    <property type="project" value="InterPro"/>
</dbReference>
<dbReference type="GO" id="GO:0004730">
    <property type="term" value="F:pseudouridylate synthase activity"/>
    <property type="evidence" value="ECO:0007669"/>
    <property type="project" value="UniProtKB-EC"/>
</dbReference>
<dbReference type="InterPro" id="IPR020095">
    <property type="entry name" value="PsdUridine_synth_TruA_C"/>
</dbReference>
<keyword evidence="3" id="KW-0413">Isomerase</keyword>
<dbReference type="InterPro" id="IPR020094">
    <property type="entry name" value="TruA/RsuA/RluB/E/F_N"/>
</dbReference>
<feature type="domain" description="Pseudouridine synthase I TruA alpha/beta" evidence="4">
    <location>
        <begin position="141"/>
        <end position="241"/>
    </location>
</feature>
<dbReference type="Gene3D" id="3.30.70.580">
    <property type="entry name" value="Pseudouridine synthase I, catalytic domain, N-terminal subdomain"/>
    <property type="match status" value="1"/>
</dbReference>
<reference evidence="5" key="1">
    <citation type="submission" date="2018-10" db="EMBL/GenBank/DDBJ databases">
        <authorList>
            <person name="Aoki K."/>
        </authorList>
    </citation>
    <scope>NUCLEOTIDE SEQUENCE</scope>
</reference>
<dbReference type="EMBL" id="UOYO01000048">
    <property type="protein sequence ID" value="VAY88303.1"/>
    <property type="molecule type" value="Genomic_DNA"/>
</dbReference>
<protein>
    <submittedName>
        <fullName evidence="5">tRNA pseudouridine synthase A</fullName>
        <ecNumber evidence="5">4.2.1.70</ecNumber>
    </submittedName>
</protein>
<dbReference type="Gene3D" id="3.30.70.660">
    <property type="entry name" value="Pseudouridine synthase I, catalytic domain, C-terminal subdomain"/>
    <property type="match status" value="1"/>
</dbReference>
<keyword evidence="5" id="KW-0456">Lyase</keyword>